<dbReference type="RefSeq" id="WP_169943363.1">
    <property type="nucleotide sequence ID" value="NZ_CP053015.1"/>
</dbReference>
<reference evidence="2 3" key="1">
    <citation type="submission" date="2020-01" db="EMBL/GenBank/DDBJ databases">
        <title>Sphingomonas sp. strain CSW-10.</title>
        <authorList>
            <person name="Chen W.-M."/>
        </authorList>
    </citation>
    <scope>NUCLEOTIDE SEQUENCE [LARGE SCALE GENOMIC DNA]</scope>
    <source>
        <strain evidence="2 3">CSW-10</strain>
    </source>
</reference>
<evidence type="ECO:0000313" key="3">
    <source>
        <dbReference type="Proteomes" id="UP000503018"/>
    </source>
</evidence>
<name>A0A6M4ASV4_9SPHN</name>
<evidence type="ECO:0000256" key="1">
    <source>
        <dbReference type="SAM" id="SignalP"/>
    </source>
</evidence>
<feature type="signal peptide" evidence="1">
    <location>
        <begin position="1"/>
        <end position="27"/>
    </location>
</feature>
<keyword evidence="1" id="KW-0732">Signal</keyword>
<dbReference type="KEGG" id="slan:GV829_00695"/>
<dbReference type="Pfam" id="PF02643">
    <property type="entry name" value="DUF192"/>
    <property type="match status" value="1"/>
</dbReference>
<accession>A0A6M4ASV4</accession>
<dbReference type="AlphaFoldDB" id="A0A6M4ASV4"/>
<protein>
    <submittedName>
        <fullName evidence="2">DUF192 domain-containing protein</fullName>
    </submittedName>
</protein>
<proteinExistence type="predicted"/>
<feature type="chain" id="PRO_5027090034" evidence="1">
    <location>
        <begin position="28"/>
        <end position="159"/>
    </location>
</feature>
<gene>
    <name evidence="2" type="ORF">GV829_00695</name>
</gene>
<dbReference type="PANTHER" id="PTHR37953">
    <property type="entry name" value="UPF0127 PROTEIN MJ1496"/>
    <property type="match status" value="1"/>
</dbReference>
<dbReference type="PROSITE" id="PS51257">
    <property type="entry name" value="PROKAR_LIPOPROTEIN"/>
    <property type="match status" value="1"/>
</dbReference>
<dbReference type="InterPro" id="IPR003795">
    <property type="entry name" value="DUF192"/>
</dbReference>
<dbReference type="Proteomes" id="UP000503018">
    <property type="component" value="Chromosome"/>
</dbReference>
<dbReference type="Gene3D" id="2.60.120.1140">
    <property type="entry name" value="Protein of unknown function DUF192"/>
    <property type="match status" value="1"/>
</dbReference>
<sequence length="159" mass="16635">MTSASRFFALLLAGAALGLGGCSGAGADGPVAESGLRLVPLTIQQGSQTHRFTVEVAATTAEQQRGLMMRTSLAPDRGMIFPFDPPKAASFWMKDTLIPLDLLFIRADGSIDRIAENTPPESLEPIVSGGEVAAVLELAGGSAARLGLDESAIVRWEKP</sequence>
<organism evidence="2 3">
    <name type="scientific">Sphingomonas lacunae</name>
    <dbReference type="NCBI Taxonomy" id="2698828"/>
    <lineage>
        <taxon>Bacteria</taxon>
        <taxon>Pseudomonadati</taxon>
        <taxon>Pseudomonadota</taxon>
        <taxon>Alphaproteobacteria</taxon>
        <taxon>Sphingomonadales</taxon>
        <taxon>Sphingomonadaceae</taxon>
        <taxon>Sphingomonas</taxon>
    </lineage>
</organism>
<dbReference type="PANTHER" id="PTHR37953:SF1">
    <property type="entry name" value="UPF0127 PROTEIN MJ1496"/>
    <property type="match status" value="1"/>
</dbReference>
<dbReference type="EMBL" id="CP053015">
    <property type="protein sequence ID" value="QJQ31149.1"/>
    <property type="molecule type" value="Genomic_DNA"/>
</dbReference>
<keyword evidence="3" id="KW-1185">Reference proteome</keyword>
<evidence type="ECO:0000313" key="2">
    <source>
        <dbReference type="EMBL" id="QJQ31149.1"/>
    </source>
</evidence>
<dbReference type="InterPro" id="IPR038695">
    <property type="entry name" value="Saro_0823-like_sf"/>
</dbReference>